<keyword evidence="2" id="KW-0540">Nuclease</keyword>
<protein>
    <submittedName>
        <fullName evidence="2">Exonuclease</fullName>
    </submittedName>
</protein>
<dbReference type="InterPro" id="IPR036397">
    <property type="entry name" value="RNaseH_sf"/>
</dbReference>
<dbReference type="Pfam" id="PF13482">
    <property type="entry name" value="RNase_H_2"/>
    <property type="match status" value="1"/>
</dbReference>
<dbReference type="Proteomes" id="UP000284763">
    <property type="component" value="Unassembled WGS sequence"/>
</dbReference>
<proteinExistence type="predicted"/>
<dbReference type="Gene3D" id="3.30.420.10">
    <property type="entry name" value="Ribonuclease H-like superfamily/Ribonuclease H"/>
    <property type="match status" value="1"/>
</dbReference>
<name>A0A3R7VRT0_9EURY</name>
<evidence type="ECO:0000313" key="2">
    <source>
        <dbReference type="EMBL" id="RQD81617.1"/>
    </source>
</evidence>
<dbReference type="InterPro" id="IPR038720">
    <property type="entry name" value="YprB_RNase_H-like_dom"/>
</dbReference>
<evidence type="ECO:0000313" key="3">
    <source>
        <dbReference type="Proteomes" id="UP000284763"/>
    </source>
</evidence>
<dbReference type="PANTHER" id="PTHR38462:SF1">
    <property type="entry name" value="YPRB RIBONUCLEASE H-LIKE DOMAIN-CONTAINING PROTEIN"/>
    <property type="match status" value="1"/>
</dbReference>
<evidence type="ECO:0000259" key="1">
    <source>
        <dbReference type="Pfam" id="PF13482"/>
    </source>
</evidence>
<sequence>MLQSTYVHIPSIGKTVEKKIWSTGIFTWNEFINQYDDVPLSLNKKKTILNGIERSMDCLDCGDHRFFSTNLPRSEHWRAFYDFSDSVAYVDIETTGLSPNRNHITVIGVYNGKDTKFFIKDDNLEEIVTELNKYKYLVTFNGSRFDLPFIKSEFPELEFDQLHLDLLYPLRRLGLKGGLKKIEQELGISREADTVGIDGFDAVRLWYEHKSGNEDALDLLIKYNREDIINLESIVNLTYPDLATNLLNK</sequence>
<feature type="domain" description="YprB ribonuclease H-like" evidence="1">
    <location>
        <begin position="88"/>
        <end position="237"/>
    </location>
</feature>
<dbReference type="AlphaFoldDB" id="A0A3R7VRT0"/>
<dbReference type="PANTHER" id="PTHR38462">
    <property type="entry name" value="EXONUCLEASE-LIKE PROTEIN"/>
    <property type="match status" value="1"/>
</dbReference>
<comment type="caution">
    <text evidence="2">The sequence shown here is derived from an EMBL/GenBank/DDBJ whole genome shotgun (WGS) entry which is preliminary data.</text>
</comment>
<accession>A0A3R7VRT0</accession>
<organism evidence="2 3">
    <name type="scientific">Methanosalsum natronophilum</name>
    <dbReference type="NCBI Taxonomy" id="768733"/>
    <lineage>
        <taxon>Archaea</taxon>
        <taxon>Methanobacteriati</taxon>
        <taxon>Methanobacteriota</taxon>
        <taxon>Stenosarchaea group</taxon>
        <taxon>Methanomicrobia</taxon>
        <taxon>Methanosarcinales</taxon>
        <taxon>Methanosarcinaceae</taxon>
        <taxon>Methanosalsum</taxon>
    </lineage>
</organism>
<keyword evidence="2" id="KW-0378">Hydrolase</keyword>
<reference evidence="2 3" key="1">
    <citation type="submission" date="2018-08" db="EMBL/GenBank/DDBJ databases">
        <title>The metabolism and importance of syntrophic acetate oxidation coupled to methane or sulfide production in haloalkaline environments.</title>
        <authorList>
            <person name="Timmers P.H.A."/>
            <person name="Vavourakis C.D."/>
            <person name="Sorokin D.Y."/>
            <person name="Sinninghe Damste J.S."/>
            <person name="Muyzer G."/>
            <person name="Stams A.J.M."/>
            <person name="Plugge C.M."/>
        </authorList>
    </citation>
    <scope>NUCLEOTIDE SEQUENCE [LARGE SCALE GENOMIC DNA]</scope>
    <source>
        <strain evidence="2">MSAO_Arc3</strain>
    </source>
</reference>
<gene>
    <name evidence="2" type="ORF">D5R95_07965</name>
</gene>
<keyword evidence="2" id="KW-0269">Exonuclease</keyword>
<dbReference type="EMBL" id="QZAB01000503">
    <property type="protein sequence ID" value="RQD81617.1"/>
    <property type="molecule type" value="Genomic_DNA"/>
</dbReference>
<dbReference type="SUPFAM" id="SSF53098">
    <property type="entry name" value="Ribonuclease H-like"/>
    <property type="match status" value="1"/>
</dbReference>
<dbReference type="InterPro" id="IPR012337">
    <property type="entry name" value="RNaseH-like_sf"/>
</dbReference>
<dbReference type="GO" id="GO:0004527">
    <property type="term" value="F:exonuclease activity"/>
    <property type="evidence" value="ECO:0007669"/>
    <property type="project" value="UniProtKB-KW"/>
</dbReference>
<dbReference type="GO" id="GO:0003676">
    <property type="term" value="F:nucleic acid binding"/>
    <property type="evidence" value="ECO:0007669"/>
    <property type="project" value="InterPro"/>
</dbReference>